<evidence type="ECO:0000313" key="3">
    <source>
        <dbReference type="EMBL" id="WVZ89150.1"/>
    </source>
</evidence>
<organism evidence="3 4">
    <name type="scientific">Paspalum notatum var. saurae</name>
    <dbReference type="NCBI Taxonomy" id="547442"/>
    <lineage>
        <taxon>Eukaryota</taxon>
        <taxon>Viridiplantae</taxon>
        <taxon>Streptophyta</taxon>
        <taxon>Embryophyta</taxon>
        <taxon>Tracheophyta</taxon>
        <taxon>Spermatophyta</taxon>
        <taxon>Magnoliopsida</taxon>
        <taxon>Liliopsida</taxon>
        <taxon>Poales</taxon>
        <taxon>Poaceae</taxon>
        <taxon>PACMAD clade</taxon>
        <taxon>Panicoideae</taxon>
        <taxon>Andropogonodae</taxon>
        <taxon>Paspaleae</taxon>
        <taxon>Paspalinae</taxon>
        <taxon>Paspalum</taxon>
    </lineage>
</organism>
<accession>A0AAQ3UFE8</accession>
<evidence type="ECO:0000313" key="4">
    <source>
        <dbReference type="Proteomes" id="UP001341281"/>
    </source>
</evidence>
<dbReference type="EMBL" id="CP144752">
    <property type="protein sequence ID" value="WVZ89150.1"/>
    <property type="molecule type" value="Genomic_DNA"/>
</dbReference>
<dbReference type="Proteomes" id="UP001341281">
    <property type="component" value="Chromosome 08"/>
</dbReference>
<evidence type="ECO:0000259" key="2">
    <source>
        <dbReference type="Pfam" id="PF24626"/>
    </source>
</evidence>
<feature type="compositionally biased region" description="Polar residues" evidence="1">
    <location>
        <begin position="94"/>
        <end position="103"/>
    </location>
</feature>
<sequence length="161" mass="18021">MTKINAVAYKLKLPPNSAVHPVFHVSQLKLAVPRPISSIPSPCTHFGQTVGSQRFWCGGMVGPLPWPHGRIKSLYNNVFLARLLGDKQVPNKGDVTSQDSDLQGPTPVATTKPGPRRSSRPSKPSCKTTGPEWLRPIHRRLRASLMLYKMRRVREKRPEEI</sequence>
<name>A0AAQ3UFE8_PASNO</name>
<evidence type="ECO:0000256" key="1">
    <source>
        <dbReference type="SAM" id="MobiDB-lite"/>
    </source>
</evidence>
<reference evidence="3 4" key="1">
    <citation type="submission" date="2024-02" db="EMBL/GenBank/DDBJ databases">
        <title>High-quality chromosome-scale genome assembly of Pensacola bahiagrass (Paspalum notatum Flugge var. saurae).</title>
        <authorList>
            <person name="Vega J.M."/>
            <person name="Podio M."/>
            <person name="Orjuela J."/>
            <person name="Siena L.A."/>
            <person name="Pessino S.C."/>
            <person name="Combes M.C."/>
            <person name="Mariac C."/>
            <person name="Albertini E."/>
            <person name="Pupilli F."/>
            <person name="Ortiz J.P.A."/>
            <person name="Leblanc O."/>
        </authorList>
    </citation>
    <scope>NUCLEOTIDE SEQUENCE [LARGE SCALE GENOMIC DNA]</scope>
    <source>
        <strain evidence="3">R1</strain>
        <tissue evidence="3">Leaf</tissue>
    </source>
</reference>
<dbReference type="InterPro" id="IPR056924">
    <property type="entry name" value="SH3_Tf2-1"/>
</dbReference>
<keyword evidence="4" id="KW-1185">Reference proteome</keyword>
<dbReference type="Pfam" id="PF24626">
    <property type="entry name" value="SH3_Tf2-1"/>
    <property type="match status" value="1"/>
</dbReference>
<proteinExistence type="predicted"/>
<dbReference type="AlphaFoldDB" id="A0AAQ3UFE8"/>
<gene>
    <name evidence="3" type="ORF">U9M48_035592</name>
</gene>
<protein>
    <recommendedName>
        <fullName evidence="2">Tf2-1-like SH3-like domain-containing protein</fullName>
    </recommendedName>
</protein>
<feature type="domain" description="Tf2-1-like SH3-like" evidence="2">
    <location>
        <begin position="2"/>
        <end position="29"/>
    </location>
</feature>
<feature type="region of interest" description="Disordered" evidence="1">
    <location>
        <begin position="89"/>
        <end position="133"/>
    </location>
</feature>